<dbReference type="EMBL" id="LNNH01000012">
    <property type="protein sequence ID" value="KWW21284.1"/>
    <property type="molecule type" value="Genomic_DNA"/>
</dbReference>
<evidence type="ECO:0000313" key="3">
    <source>
        <dbReference type="Proteomes" id="UP000064189"/>
    </source>
</evidence>
<comment type="caution">
    <text evidence="2">The sequence shown here is derived from an EMBL/GenBank/DDBJ whole genome shotgun (WGS) entry which is preliminary data.</text>
</comment>
<dbReference type="PANTHER" id="PTHR43617:SF34">
    <property type="entry name" value="PUTATIVE-RELATED"/>
    <property type="match status" value="1"/>
</dbReference>
<dbReference type="RefSeq" id="WP_061141635.1">
    <property type="nucleotide sequence ID" value="NZ_LNNH01000012.1"/>
</dbReference>
<feature type="domain" description="N-acetyltransferase" evidence="1">
    <location>
        <begin position="3"/>
        <end position="153"/>
    </location>
</feature>
<accession>A0A120GQG4</accession>
<dbReference type="Gene3D" id="3.40.630.30">
    <property type="match status" value="1"/>
</dbReference>
<proteinExistence type="predicted"/>
<protein>
    <submittedName>
        <fullName evidence="2">GCN5 family acetyltransferase</fullName>
    </submittedName>
</protein>
<dbReference type="InterPro" id="IPR050276">
    <property type="entry name" value="MshD_Acetyltransferase"/>
</dbReference>
<dbReference type="InterPro" id="IPR000182">
    <property type="entry name" value="GNAT_dom"/>
</dbReference>
<dbReference type="CDD" id="cd04301">
    <property type="entry name" value="NAT_SF"/>
    <property type="match status" value="1"/>
</dbReference>
<dbReference type="Pfam" id="PF00583">
    <property type="entry name" value="Acetyltransf_1"/>
    <property type="match status" value="1"/>
</dbReference>
<name>A0A120GQG4_9BACI</name>
<dbReference type="InterPro" id="IPR016181">
    <property type="entry name" value="Acyl_CoA_acyltransferase"/>
</dbReference>
<keyword evidence="3" id="KW-1185">Reference proteome</keyword>
<sequence length="153" mass="17851">MKVRLKCVTRENWEEALALKVKERQRNFVPPVAVSLAKVYIKPDGDNIVYLPFAIYDGKMMIGFIMHAYDENTANMYWINGFMIDESHQGKGYGRAALSEMVHWIANRFTGCKEIRLTVFKENENARELYKRFGFLPTGDVYGQEDVWFLPLK</sequence>
<dbReference type="Proteomes" id="UP000064189">
    <property type="component" value="Unassembled WGS sequence"/>
</dbReference>
<organism evidence="2 3">
    <name type="scientific">Peribacillus simplex</name>
    <dbReference type="NCBI Taxonomy" id="1478"/>
    <lineage>
        <taxon>Bacteria</taxon>
        <taxon>Bacillati</taxon>
        <taxon>Bacillota</taxon>
        <taxon>Bacilli</taxon>
        <taxon>Bacillales</taxon>
        <taxon>Bacillaceae</taxon>
        <taxon>Peribacillus</taxon>
    </lineage>
</organism>
<dbReference type="GO" id="GO:0016747">
    <property type="term" value="F:acyltransferase activity, transferring groups other than amino-acyl groups"/>
    <property type="evidence" value="ECO:0007669"/>
    <property type="project" value="InterPro"/>
</dbReference>
<keyword evidence="2" id="KW-0808">Transferase</keyword>
<evidence type="ECO:0000259" key="1">
    <source>
        <dbReference type="PROSITE" id="PS51186"/>
    </source>
</evidence>
<dbReference type="PROSITE" id="PS51186">
    <property type="entry name" value="GNAT"/>
    <property type="match status" value="1"/>
</dbReference>
<dbReference type="SUPFAM" id="SSF55729">
    <property type="entry name" value="Acyl-CoA N-acyltransferases (Nat)"/>
    <property type="match status" value="1"/>
</dbReference>
<dbReference type="PANTHER" id="PTHR43617">
    <property type="entry name" value="L-AMINO ACID N-ACETYLTRANSFERASE"/>
    <property type="match status" value="1"/>
</dbReference>
<gene>
    <name evidence="2" type="ORF">AS888_16965</name>
</gene>
<reference evidence="2 3" key="1">
    <citation type="submission" date="2015-11" db="EMBL/GenBank/DDBJ databases">
        <title>Genome Sequence of Bacillus simplex strain VanAntwerpen2.</title>
        <authorList>
            <person name="Couger M.B."/>
        </authorList>
    </citation>
    <scope>NUCLEOTIDE SEQUENCE [LARGE SCALE GENOMIC DNA]</scope>
    <source>
        <strain evidence="2 3">VanAntwerpen02</strain>
    </source>
</reference>
<dbReference type="AlphaFoldDB" id="A0A120GQG4"/>
<evidence type="ECO:0000313" key="2">
    <source>
        <dbReference type="EMBL" id="KWW21284.1"/>
    </source>
</evidence>